<name>A0A835LRX6_9MAGN</name>
<organism evidence="2 3">
    <name type="scientific">Coptis chinensis</name>
    <dbReference type="NCBI Taxonomy" id="261450"/>
    <lineage>
        <taxon>Eukaryota</taxon>
        <taxon>Viridiplantae</taxon>
        <taxon>Streptophyta</taxon>
        <taxon>Embryophyta</taxon>
        <taxon>Tracheophyta</taxon>
        <taxon>Spermatophyta</taxon>
        <taxon>Magnoliopsida</taxon>
        <taxon>Ranunculales</taxon>
        <taxon>Ranunculaceae</taxon>
        <taxon>Coptidoideae</taxon>
        <taxon>Coptis</taxon>
    </lineage>
</organism>
<comment type="caution">
    <text evidence="2">The sequence shown here is derived from an EMBL/GenBank/DDBJ whole genome shotgun (WGS) entry which is preliminary data.</text>
</comment>
<evidence type="ECO:0000256" key="1">
    <source>
        <dbReference type="SAM" id="MobiDB-lite"/>
    </source>
</evidence>
<reference evidence="2 3" key="1">
    <citation type="submission" date="2020-10" db="EMBL/GenBank/DDBJ databases">
        <title>The Coptis chinensis genome and diversification of protoberbering-type alkaloids.</title>
        <authorList>
            <person name="Wang B."/>
            <person name="Shu S."/>
            <person name="Song C."/>
            <person name="Liu Y."/>
        </authorList>
    </citation>
    <scope>NUCLEOTIDE SEQUENCE [LARGE SCALE GENOMIC DNA]</scope>
    <source>
        <strain evidence="2">HL-2020</strain>
        <tissue evidence="2">Leaf</tissue>
    </source>
</reference>
<gene>
    <name evidence="2" type="ORF">IFM89_020782</name>
</gene>
<feature type="compositionally biased region" description="Polar residues" evidence="1">
    <location>
        <begin position="1"/>
        <end position="13"/>
    </location>
</feature>
<keyword evidence="3" id="KW-1185">Reference proteome</keyword>
<dbReference type="OrthoDB" id="1902436at2759"/>
<dbReference type="Proteomes" id="UP000631114">
    <property type="component" value="Unassembled WGS sequence"/>
</dbReference>
<sequence length="235" mass="26614">MDAISSSNVSQTKGTKKNQRRRGDDTEIIKIENAKLWFMGGQAHNRIVGVVKEGDFMIRLVMQSLSPALMTICVVQKTEWPLTKDYLVMRVGFRSFAFAMPGLLYGLQLTPNCYDEIFETLERIFMRFGYYKDLTGRQTKVAKMDFEVPIASEPVRGPPAFFVAMEIDLNTAPEMADVSPREIIFPILSQEANAMPREIRFPILDEVGSSWKVNKNNIVDQMGLAGVNLKLGYMN</sequence>
<evidence type="ECO:0000313" key="3">
    <source>
        <dbReference type="Proteomes" id="UP000631114"/>
    </source>
</evidence>
<feature type="region of interest" description="Disordered" evidence="1">
    <location>
        <begin position="1"/>
        <end position="24"/>
    </location>
</feature>
<dbReference type="AlphaFoldDB" id="A0A835LRX6"/>
<dbReference type="PANTHER" id="PTHR21068:SF49">
    <property type="entry name" value="SENESCENCE DOMAIN-CONTAINING PROTEIN"/>
    <property type="match status" value="1"/>
</dbReference>
<accession>A0A835LRX6</accession>
<protein>
    <submittedName>
        <fullName evidence="2">Uncharacterized protein</fullName>
    </submittedName>
</protein>
<proteinExistence type="predicted"/>
<dbReference type="GO" id="GO:0005886">
    <property type="term" value="C:plasma membrane"/>
    <property type="evidence" value="ECO:0007669"/>
    <property type="project" value="TreeGrafter"/>
</dbReference>
<dbReference type="InterPro" id="IPR045036">
    <property type="entry name" value="Spartin-like"/>
</dbReference>
<evidence type="ECO:0000313" key="2">
    <source>
        <dbReference type="EMBL" id="KAF9605903.1"/>
    </source>
</evidence>
<dbReference type="PANTHER" id="PTHR21068">
    <property type="entry name" value="SPARTIN"/>
    <property type="match status" value="1"/>
</dbReference>
<dbReference type="EMBL" id="JADFTS010000005">
    <property type="protein sequence ID" value="KAF9605903.1"/>
    <property type="molecule type" value="Genomic_DNA"/>
</dbReference>